<dbReference type="PROSITE" id="PS51257">
    <property type="entry name" value="PROKAR_LIPOPROTEIN"/>
    <property type="match status" value="1"/>
</dbReference>
<comment type="caution">
    <text evidence="2">The sequence shown here is derived from an EMBL/GenBank/DDBJ whole genome shotgun (WGS) entry which is preliminary data.</text>
</comment>
<protein>
    <submittedName>
        <fullName evidence="2">DUF4292 domain-containing protein</fullName>
    </submittedName>
</protein>
<name>A0A932I2S1_UNCTE</name>
<sequence>MRMRRLVLGILALFLSGCAARETAPPPVPPAVSEVLARIRNRPRPRSLRTLANFQLRFSAEEPGGLLARELGLGGTYAGKAILLWRAPASLRLEPLTPLGTPVAVVVAREKSLRAYLPGRARFFEGRADASSMARLFGVPIGTGLLVRLLQGALPVAEGAEAEQGRIGWDEEASAFRLELPPGGGLDRRQVVWLERDSWRPRRALLGEPGAEMEVHFGPFREWGGGHLPEWVEMTAPKGASRLRVEVTLPPSASPAEFPEGVFDLAAPPGVRVLPLDESAFR</sequence>
<feature type="signal peptide" evidence="1">
    <location>
        <begin position="1"/>
        <end position="19"/>
    </location>
</feature>
<accession>A0A932I2S1</accession>
<evidence type="ECO:0000313" key="3">
    <source>
        <dbReference type="Proteomes" id="UP000782312"/>
    </source>
</evidence>
<reference evidence="2" key="1">
    <citation type="submission" date="2020-07" db="EMBL/GenBank/DDBJ databases">
        <title>Huge and variable diversity of episymbiotic CPR bacteria and DPANN archaea in groundwater ecosystems.</title>
        <authorList>
            <person name="He C.Y."/>
            <person name="Keren R."/>
            <person name="Whittaker M."/>
            <person name="Farag I.F."/>
            <person name="Doudna J."/>
            <person name="Cate J.H.D."/>
            <person name="Banfield J.F."/>
        </authorList>
    </citation>
    <scope>NUCLEOTIDE SEQUENCE</scope>
    <source>
        <strain evidence="2">NC_groundwater_763_Ag_S-0.2um_68_21</strain>
    </source>
</reference>
<keyword evidence="1" id="KW-0732">Signal</keyword>
<evidence type="ECO:0000256" key="1">
    <source>
        <dbReference type="SAM" id="SignalP"/>
    </source>
</evidence>
<organism evidence="2 3">
    <name type="scientific">Tectimicrobiota bacterium</name>
    <dbReference type="NCBI Taxonomy" id="2528274"/>
    <lineage>
        <taxon>Bacteria</taxon>
        <taxon>Pseudomonadati</taxon>
        <taxon>Nitrospinota/Tectimicrobiota group</taxon>
        <taxon>Candidatus Tectimicrobiota</taxon>
    </lineage>
</organism>
<dbReference type="AlphaFoldDB" id="A0A932I2S1"/>
<dbReference type="EMBL" id="JACPUR010000035">
    <property type="protein sequence ID" value="MBI3128855.1"/>
    <property type="molecule type" value="Genomic_DNA"/>
</dbReference>
<evidence type="ECO:0000313" key="2">
    <source>
        <dbReference type="EMBL" id="MBI3128855.1"/>
    </source>
</evidence>
<gene>
    <name evidence="2" type="ORF">HYZ11_14715</name>
</gene>
<dbReference type="Proteomes" id="UP000782312">
    <property type="component" value="Unassembled WGS sequence"/>
</dbReference>
<feature type="chain" id="PRO_5036912208" evidence="1">
    <location>
        <begin position="20"/>
        <end position="282"/>
    </location>
</feature>
<proteinExistence type="predicted"/>